<dbReference type="SUPFAM" id="SSF53335">
    <property type="entry name" value="S-adenosyl-L-methionine-dependent methyltransferases"/>
    <property type="match status" value="2"/>
</dbReference>
<evidence type="ECO:0000313" key="2">
    <source>
        <dbReference type="EMBL" id="SCE85320.1"/>
    </source>
</evidence>
<feature type="region of interest" description="Disordered" evidence="1">
    <location>
        <begin position="1"/>
        <end position="52"/>
    </location>
</feature>
<keyword evidence="3" id="KW-1185">Reference proteome</keyword>
<sequence length="498" mass="54914">MEQLAVRPGSTNTASCLSGSRQTASDALAGQAKPSGEPTVGQPMREDQSAPAAVRLKAALEQRELECPDYWSHTGAGRRELGHGLFAYPAMMVPQLQGALLDDLMGVEDDVTSVFDPFMGSGTVLLEARYRGLSFTGADINPLAVLIATVKSRNYDVDALESVGRSVIKAASNAKSTSAAVDFPGINKWFREDVIIDLSRIRRAITQAQSRDDRQALWVILAETVRLVSNSRTSTVKLHAYPTEYTRDRVIDAQFTYQDVFERNIKQLRRQNELLRGLAGSQDVKARCLVRDARASANIIAGRKADVLMTSPPYGDNKTTVSYGQHSYLPLQWIEATDIPGFDPSLLSTTYAIDNEALGGSLSGALHYADSLAERSNAIAQCLAQLQERTRNARQRFLAFFHDLDASLDPITSNLKPRGWMFWTLGERKISGLHIPTVQIVRELLESRGAQHIVTLERKIPKNKKRMALRNGTVETISRESVLVMQSSPRGEQTETPS</sequence>
<dbReference type="InterPro" id="IPR029063">
    <property type="entry name" value="SAM-dependent_MTases_sf"/>
</dbReference>
<evidence type="ECO:0000256" key="1">
    <source>
        <dbReference type="SAM" id="MobiDB-lite"/>
    </source>
</evidence>
<protein>
    <submittedName>
        <fullName evidence="2">Methyltransferase domain-containing protein</fullName>
    </submittedName>
</protein>
<dbReference type="EMBL" id="FMCS01000002">
    <property type="protein sequence ID" value="SCE85320.1"/>
    <property type="molecule type" value="Genomic_DNA"/>
</dbReference>
<dbReference type="GO" id="GO:0008168">
    <property type="term" value="F:methyltransferase activity"/>
    <property type="evidence" value="ECO:0007669"/>
    <property type="project" value="UniProtKB-KW"/>
</dbReference>
<dbReference type="Proteomes" id="UP000199629">
    <property type="component" value="Unassembled WGS sequence"/>
</dbReference>
<keyword evidence="2" id="KW-0808">Transferase</keyword>
<keyword evidence="2" id="KW-0489">Methyltransferase</keyword>
<accession>A0A1C4VN11</accession>
<organism evidence="2 3">
    <name type="scientific">Micromonospora chaiyaphumensis</name>
    <dbReference type="NCBI Taxonomy" id="307119"/>
    <lineage>
        <taxon>Bacteria</taxon>
        <taxon>Bacillati</taxon>
        <taxon>Actinomycetota</taxon>
        <taxon>Actinomycetes</taxon>
        <taxon>Micromonosporales</taxon>
        <taxon>Micromonosporaceae</taxon>
        <taxon>Micromonospora</taxon>
    </lineage>
</organism>
<dbReference type="GO" id="GO:0032259">
    <property type="term" value="P:methylation"/>
    <property type="evidence" value="ECO:0007669"/>
    <property type="project" value="UniProtKB-KW"/>
</dbReference>
<dbReference type="Gene3D" id="3.40.50.150">
    <property type="entry name" value="Vaccinia Virus protein VP39"/>
    <property type="match status" value="2"/>
</dbReference>
<proteinExistence type="predicted"/>
<name>A0A1C4VN11_9ACTN</name>
<evidence type="ECO:0000313" key="3">
    <source>
        <dbReference type="Proteomes" id="UP000199629"/>
    </source>
</evidence>
<dbReference type="AlphaFoldDB" id="A0A1C4VN11"/>
<reference evidence="3" key="1">
    <citation type="submission" date="2016-06" db="EMBL/GenBank/DDBJ databases">
        <authorList>
            <person name="Varghese N."/>
            <person name="Submissions Spin"/>
        </authorList>
    </citation>
    <scope>NUCLEOTIDE SEQUENCE [LARGE SCALE GENOMIC DNA]</scope>
    <source>
        <strain evidence="3">DSM 45246</strain>
    </source>
</reference>
<feature type="compositionally biased region" description="Polar residues" evidence="1">
    <location>
        <begin position="9"/>
        <end position="25"/>
    </location>
</feature>
<gene>
    <name evidence="2" type="ORF">GA0070214_102553</name>
</gene>